<proteinExistence type="predicted"/>
<dbReference type="EMBL" id="JBEWLY010000014">
    <property type="protein sequence ID" value="MET1755826.1"/>
    <property type="molecule type" value="Genomic_DNA"/>
</dbReference>
<feature type="chain" id="PRO_5046868571" evidence="1">
    <location>
        <begin position="22"/>
        <end position="94"/>
    </location>
</feature>
<name>A0ABV2D1V3_9SPHN</name>
<evidence type="ECO:0000313" key="3">
    <source>
        <dbReference type="Proteomes" id="UP001548713"/>
    </source>
</evidence>
<organism evidence="2 3">
    <name type="scientific">Novosphingobium kalidii</name>
    <dbReference type="NCBI Taxonomy" id="3230299"/>
    <lineage>
        <taxon>Bacteria</taxon>
        <taxon>Pseudomonadati</taxon>
        <taxon>Pseudomonadota</taxon>
        <taxon>Alphaproteobacteria</taxon>
        <taxon>Sphingomonadales</taxon>
        <taxon>Sphingomonadaceae</taxon>
        <taxon>Novosphingobium</taxon>
    </lineage>
</organism>
<dbReference type="Proteomes" id="UP001548713">
    <property type="component" value="Unassembled WGS sequence"/>
</dbReference>
<evidence type="ECO:0000313" key="2">
    <source>
        <dbReference type="EMBL" id="MET1755826.1"/>
    </source>
</evidence>
<comment type="caution">
    <text evidence="2">The sequence shown here is derived from an EMBL/GenBank/DDBJ whole genome shotgun (WGS) entry which is preliminary data.</text>
</comment>
<feature type="signal peptide" evidence="1">
    <location>
        <begin position="1"/>
        <end position="21"/>
    </location>
</feature>
<reference evidence="2 3" key="1">
    <citation type="submission" date="2024-07" db="EMBL/GenBank/DDBJ databases">
        <title>Novosphingobium kalidii RD2P27.</title>
        <authorList>
            <person name="Sun J.-Q."/>
        </authorList>
    </citation>
    <scope>NUCLEOTIDE SEQUENCE [LARGE SCALE GENOMIC DNA]</scope>
    <source>
        <strain evidence="2 3">RD2P27</strain>
    </source>
</reference>
<keyword evidence="1" id="KW-0732">Signal</keyword>
<gene>
    <name evidence="2" type="ORF">ABVV53_10200</name>
</gene>
<sequence length="94" mass="9954">MDAKLTFAAALAASIVTPAMAAGTPSYKAETPVVVERAPNGRATAVRVDGTVYPVCTTEQQDGCIQPRAAKLGWGDRPLTYWPGERAYAESRGQ</sequence>
<protein>
    <submittedName>
        <fullName evidence="2">Uncharacterized protein</fullName>
    </submittedName>
</protein>
<evidence type="ECO:0000256" key="1">
    <source>
        <dbReference type="SAM" id="SignalP"/>
    </source>
</evidence>
<dbReference type="RefSeq" id="WP_353984322.1">
    <property type="nucleotide sequence ID" value="NZ_JBEWLY010000014.1"/>
</dbReference>
<keyword evidence="3" id="KW-1185">Reference proteome</keyword>
<accession>A0ABV2D1V3</accession>